<dbReference type="GO" id="GO:0016020">
    <property type="term" value="C:membrane"/>
    <property type="evidence" value="ECO:0007669"/>
    <property type="project" value="InterPro"/>
</dbReference>
<comment type="caution">
    <text evidence="3">The sequence shown here is derived from an EMBL/GenBank/DDBJ whole genome shotgun (WGS) entry which is preliminary data.</text>
</comment>
<dbReference type="EMBL" id="JABFBC010000001">
    <property type="protein sequence ID" value="NNU80080.1"/>
    <property type="molecule type" value="Genomic_DNA"/>
</dbReference>
<organism evidence="3 4">
    <name type="scientific">Halovulum dunhuangense</name>
    <dbReference type="NCBI Taxonomy" id="1505036"/>
    <lineage>
        <taxon>Bacteria</taxon>
        <taxon>Pseudomonadati</taxon>
        <taxon>Pseudomonadota</taxon>
        <taxon>Alphaproteobacteria</taxon>
        <taxon>Rhodobacterales</taxon>
        <taxon>Paracoccaceae</taxon>
        <taxon>Halovulum</taxon>
    </lineage>
</organism>
<dbReference type="GO" id="GO:0007165">
    <property type="term" value="P:signal transduction"/>
    <property type="evidence" value="ECO:0007669"/>
    <property type="project" value="UniProtKB-KW"/>
</dbReference>
<evidence type="ECO:0000313" key="3">
    <source>
        <dbReference type="EMBL" id="NNU80080.1"/>
    </source>
</evidence>
<sequence length="567" mass="60249">MTALAHARDANLPERLSGLGSRLEQPRATIEKDFLEVGERLIACAQLFSEMSSASAAIPGALEGEEFQDLTGWLGEISRNAENVVTANRGTTTFLQEMLGPIRDARMAASALPHFVRLIRSVTSVAMIVSAGLRTSDGDLVGFTGEMKISVEKIGTVVGSFISILSRTHDTMEDAVALNAPLAERNTFLLTHIRTELATALEAMEKQRSWGAGQASSHAARSTRIGAGIGNAVSALQVGDSTRQRIEHVEQTIRMICQSGDRQAILAGALLSADQLHDAVGTFEAEVATLAGSLDDLLQEAVTMLEDVSRDTQAILAAGGTAFATLRNGIARIRQAFEDYERESAALAGVLADLVACVQQMLGQLGDLEGIGKEVELLSINAAIQSRILGDEGRAFGKVAEEMRSLTSGLKPVVQHVASRMSRAGECLRDFRQDGAGSGTHRREPLDAALQRLEALAARIQDRASSVVETGPRAIALLGEAKARLADGAGHSAPWRGTAGELAAMGATHESGIDVVDPTGAIFSRIFELYTMQVERDVHCRLFPAPPGWTAPPAPEPSAASLDDIFF</sequence>
<dbReference type="PROSITE" id="PS50111">
    <property type="entry name" value="CHEMOTAXIS_TRANSDUC_2"/>
    <property type="match status" value="1"/>
</dbReference>
<dbReference type="Proteomes" id="UP000572377">
    <property type="component" value="Unassembled WGS sequence"/>
</dbReference>
<accession>A0A849L1E0</accession>
<dbReference type="AlphaFoldDB" id="A0A849L1E0"/>
<gene>
    <name evidence="3" type="ORF">HMH01_06480</name>
</gene>
<proteinExistence type="predicted"/>
<protein>
    <recommendedName>
        <fullName evidence="2">Methyl-accepting transducer domain-containing protein</fullName>
    </recommendedName>
</protein>
<evidence type="ECO:0000313" key="4">
    <source>
        <dbReference type="Proteomes" id="UP000572377"/>
    </source>
</evidence>
<dbReference type="Gene3D" id="1.10.287.950">
    <property type="entry name" value="Methyl-accepting chemotaxis protein"/>
    <property type="match status" value="1"/>
</dbReference>
<evidence type="ECO:0000256" key="1">
    <source>
        <dbReference type="PROSITE-ProRule" id="PRU00284"/>
    </source>
</evidence>
<keyword evidence="1" id="KW-0807">Transducer</keyword>
<keyword evidence="4" id="KW-1185">Reference proteome</keyword>
<evidence type="ECO:0000259" key="2">
    <source>
        <dbReference type="PROSITE" id="PS50111"/>
    </source>
</evidence>
<name>A0A849L1E0_9RHOB</name>
<dbReference type="RefSeq" id="WP_171323540.1">
    <property type="nucleotide sequence ID" value="NZ_JABFBC010000001.1"/>
</dbReference>
<feature type="domain" description="Methyl-accepting transducer" evidence="2">
    <location>
        <begin position="298"/>
        <end position="408"/>
    </location>
</feature>
<reference evidence="3 4" key="1">
    <citation type="submission" date="2020-05" db="EMBL/GenBank/DDBJ databases">
        <title>Gimesia benthica sp. nov., a novel planctomycete isolated from a deep-sea water sample of the Northwest Indian Ocean.</title>
        <authorList>
            <person name="Wang J."/>
            <person name="Ruan C."/>
            <person name="Song L."/>
            <person name="Zhu Y."/>
            <person name="Li A."/>
            <person name="Zheng X."/>
            <person name="Wang L."/>
            <person name="Lu Z."/>
            <person name="Huang Y."/>
            <person name="Du W."/>
            <person name="Zhou Y."/>
            <person name="Huang L."/>
            <person name="Dai X."/>
        </authorList>
    </citation>
    <scope>NUCLEOTIDE SEQUENCE [LARGE SCALE GENOMIC DNA]</scope>
    <source>
        <strain evidence="3 4">YYQ-30</strain>
    </source>
</reference>
<dbReference type="SUPFAM" id="SSF58104">
    <property type="entry name" value="Methyl-accepting chemotaxis protein (MCP) signaling domain"/>
    <property type="match status" value="1"/>
</dbReference>
<dbReference type="InterPro" id="IPR004089">
    <property type="entry name" value="MCPsignal_dom"/>
</dbReference>